<dbReference type="PANTHER" id="PTHR10869">
    <property type="entry name" value="PROLYL 4-HYDROXYLASE ALPHA SUBUNIT"/>
    <property type="match status" value="1"/>
</dbReference>
<comment type="caution">
    <text evidence="13">The sequence shown here is derived from an EMBL/GenBank/DDBJ whole genome shotgun (WGS) entry which is preliminary data.</text>
</comment>
<keyword evidence="8" id="KW-0408">Iron</keyword>
<comment type="catalytic activity">
    <reaction evidence="10">
        <text>L-prolyl-[collagen] + 2-oxoglutarate + O2 = trans-4-hydroxy-L-prolyl-[collagen] + succinate + CO2</text>
        <dbReference type="Rhea" id="RHEA:18945"/>
        <dbReference type="Rhea" id="RHEA-COMP:11676"/>
        <dbReference type="Rhea" id="RHEA-COMP:11680"/>
        <dbReference type="ChEBI" id="CHEBI:15379"/>
        <dbReference type="ChEBI" id="CHEBI:16526"/>
        <dbReference type="ChEBI" id="CHEBI:16810"/>
        <dbReference type="ChEBI" id="CHEBI:30031"/>
        <dbReference type="ChEBI" id="CHEBI:50342"/>
        <dbReference type="ChEBI" id="CHEBI:61965"/>
        <dbReference type="EC" id="1.14.11.2"/>
    </reaction>
</comment>
<keyword evidence="14" id="KW-1185">Reference proteome</keyword>
<evidence type="ECO:0000259" key="12">
    <source>
        <dbReference type="PROSITE" id="PS51471"/>
    </source>
</evidence>
<evidence type="ECO:0000256" key="3">
    <source>
        <dbReference type="ARBA" id="ARBA00022692"/>
    </source>
</evidence>
<dbReference type="AlphaFoldDB" id="A0A835Y412"/>
<organism evidence="13 14">
    <name type="scientific">Edaphochlamys debaryana</name>
    <dbReference type="NCBI Taxonomy" id="47281"/>
    <lineage>
        <taxon>Eukaryota</taxon>
        <taxon>Viridiplantae</taxon>
        <taxon>Chlorophyta</taxon>
        <taxon>core chlorophytes</taxon>
        <taxon>Chlorophyceae</taxon>
        <taxon>CS clade</taxon>
        <taxon>Chlamydomonadales</taxon>
        <taxon>Chlamydomonadales incertae sedis</taxon>
        <taxon>Edaphochlamys</taxon>
    </lineage>
</organism>
<keyword evidence="7" id="KW-0560">Oxidoreductase</keyword>
<evidence type="ECO:0000256" key="1">
    <source>
        <dbReference type="ARBA" id="ARBA00001961"/>
    </source>
</evidence>
<gene>
    <name evidence="13" type="ORF">HYH03_006260</name>
</gene>
<dbReference type="GO" id="GO:0005506">
    <property type="term" value="F:iron ion binding"/>
    <property type="evidence" value="ECO:0007669"/>
    <property type="project" value="InterPro"/>
</dbReference>
<dbReference type="InterPro" id="IPR044862">
    <property type="entry name" value="Pro_4_hyd_alph_FE2OG_OXY"/>
</dbReference>
<accession>A0A835Y412</accession>
<dbReference type="InterPro" id="IPR003582">
    <property type="entry name" value="ShKT_dom"/>
</dbReference>
<dbReference type="EMBL" id="JAEHOE010000023">
    <property type="protein sequence ID" value="KAG2495660.1"/>
    <property type="molecule type" value="Genomic_DNA"/>
</dbReference>
<dbReference type="GO" id="GO:0005789">
    <property type="term" value="C:endoplasmic reticulum membrane"/>
    <property type="evidence" value="ECO:0007669"/>
    <property type="project" value="UniProtKB-SubCell"/>
</dbReference>
<dbReference type="InterPro" id="IPR005123">
    <property type="entry name" value="Oxoglu/Fe-dep_dioxygenase_dom"/>
</dbReference>
<feature type="signal peptide" evidence="11">
    <location>
        <begin position="1"/>
        <end position="25"/>
    </location>
</feature>
<proteinExistence type="predicted"/>
<comment type="subcellular location">
    <subcellularLocation>
        <location evidence="2">Endoplasmic reticulum membrane</location>
        <topology evidence="2">Single-pass type II membrane protein</topology>
    </subcellularLocation>
</comment>
<dbReference type="SMART" id="SM00702">
    <property type="entry name" value="P4Hc"/>
    <property type="match status" value="1"/>
</dbReference>
<keyword evidence="4" id="KW-0479">Metal-binding</keyword>
<evidence type="ECO:0000256" key="7">
    <source>
        <dbReference type="ARBA" id="ARBA00023002"/>
    </source>
</evidence>
<evidence type="ECO:0000256" key="10">
    <source>
        <dbReference type="ARBA" id="ARBA00049169"/>
    </source>
</evidence>
<evidence type="ECO:0000256" key="2">
    <source>
        <dbReference type="ARBA" id="ARBA00004648"/>
    </source>
</evidence>
<sequence length="370" mass="41063">MSFSKTLAWALLLVALLEAFRQAHAVSYDDLIGGIPDSEDEPQLIGWQGEKHRAQEDGLHSLHSPNDTSGEPWIQVISWKPRAAIYHNFLSDREAKHIVNVAKSYMQRSQVVSKEGISEIRTSYGTFIRRNFDPVIAAVEERVSLWSQLPVSHQEDLQVLRYGPTNKYGAHLDGEERVATVLIYLVEPDEGGETAFVNSQWMHKELGQQVAASGLSKCAQGHVTVKPKRGDALIFYDLKPDFKTLDPNGRHTGCPVIKGVKWNAVKWIHGKPYDPESYETAKASYAPPRPDPGDCGDYHKQCKKWADGGECKKNPGYMQGGSGQLGTCRLACGACEVCEKGDEECTSRNRQRGGFLDLTPEQLAAELKGL</sequence>
<dbReference type="InterPro" id="IPR006620">
    <property type="entry name" value="Pro_4_hyd_alph"/>
</dbReference>
<name>A0A835Y412_9CHLO</name>
<reference evidence="13" key="1">
    <citation type="journal article" date="2020" name="bioRxiv">
        <title>Comparative genomics of Chlamydomonas.</title>
        <authorList>
            <person name="Craig R.J."/>
            <person name="Hasan A.R."/>
            <person name="Ness R.W."/>
            <person name="Keightley P.D."/>
        </authorList>
    </citation>
    <scope>NUCLEOTIDE SEQUENCE</scope>
    <source>
        <strain evidence="13">CCAP 11/70</strain>
    </source>
</reference>
<evidence type="ECO:0000256" key="4">
    <source>
        <dbReference type="ARBA" id="ARBA00022723"/>
    </source>
</evidence>
<comment type="cofactor">
    <cofactor evidence="1">
        <name>L-ascorbate</name>
        <dbReference type="ChEBI" id="CHEBI:38290"/>
    </cofactor>
</comment>
<evidence type="ECO:0000256" key="6">
    <source>
        <dbReference type="ARBA" id="ARBA00022989"/>
    </source>
</evidence>
<dbReference type="InterPro" id="IPR045054">
    <property type="entry name" value="P4HA-like"/>
</dbReference>
<dbReference type="SMART" id="SM00254">
    <property type="entry name" value="ShKT"/>
    <property type="match status" value="1"/>
</dbReference>
<keyword evidence="9" id="KW-0472">Membrane</keyword>
<protein>
    <recommendedName>
        <fullName evidence="12">Fe2OG dioxygenase domain-containing protein</fullName>
    </recommendedName>
</protein>
<keyword evidence="11" id="KW-0732">Signal</keyword>
<feature type="domain" description="Fe2OG dioxygenase" evidence="12">
    <location>
        <begin position="153"/>
        <end position="270"/>
    </location>
</feature>
<feature type="chain" id="PRO_5032407721" description="Fe2OG dioxygenase domain-containing protein" evidence="11">
    <location>
        <begin position="26"/>
        <end position="370"/>
    </location>
</feature>
<keyword evidence="5" id="KW-0223">Dioxygenase</keyword>
<evidence type="ECO:0000313" key="14">
    <source>
        <dbReference type="Proteomes" id="UP000612055"/>
    </source>
</evidence>
<keyword evidence="6" id="KW-1133">Transmembrane helix</keyword>
<dbReference type="OrthoDB" id="420380at2759"/>
<evidence type="ECO:0000256" key="8">
    <source>
        <dbReference type="ARBA" id="ARBA00023004"/>
    </source>
</evidence>
<evidence type="ECO:0000256" key="5">
    <source>
        <dbReference type="ARBA" id="ARBA00022964"/>
    </source>
</evidence>
<dbReference type="PANTHER" id="PTHR10869:SF238">
    <property type="entry name" value="PROLYL 4-HYDROXYLASE 6-RELATED"/>
    <property type="match status" value="1"/>
</dbReference>
<dbReference type="GO" id="GO:0031418">
    <property type="term" value="F:L-ascorbic acid binding"/>
    <property type="evidence" value="ECO:0007669"/>
    <property type="project" value="InterPro"/>
</dbReference>
<dbReference type="Gene3D" id="2.60.120.620">
    <property type="entry name" value="q2cbj1_9rhob like domain"/>
    <property type="match status" value="1"/>
</dbReference>
<dbReference type="GO" id="GO:0004656">
    <property type="term" value="F:procollagen-proline 4-dioxygenase activity"/>
    <property type="evidence" value="ECO:0007669"/>
    <property type="project" value="UniProtKB-EC"/>
</dbReference>
<dbReference type="Proteomes" id="UP000612055">
    <property type="component" value="Unassembled WGS sequence"/>
</dbReference>
<evidence type="ECO:0000256" key="11">
    <source>
        <dbReference type="SAM" id="SignalP"/>
    </source>
</evidence>
<dbReference type="PROSITE" id="PS51471">
    <property type="entry name" value="FE2OG_OXY"/>
    <property type="match status" value="1"/>
</dbReference>
<keyword evidence="3" id="KW-0812">Transmembrane</keyword>
<evidence type="ECO:0000313" key="13">
    <source>
        <dbReference type="EMBL" id="KAG2495660.1"/>
    </source>
</evidence>
<evidence type="ECO:0000256" key="9">
    <source>
        <dbReference type="ARBA" id="ARBA00023136"/>
    </source>
</evidence>
<dbReference type="Pfam" id="PF13640">
    <property type="entry name" value="2OG-FeII_Oxy_3"/>
    <property type="match status" value="1"/>
</dbReference>